<gene>
    <name evidence="1" type="ORF">V2H45_24550</name>
</gene>
<name>A0AAW9PY39_9CYAN</name>
<dbReference type="EMBL" id="JAZBJZ010000189">
    <property type="protein sequence ID" value="MEE3719915.1"/>
    <property type="molecule type" value="Genomic_DNA"/>
</dbReference>
<evidence type="ECO:0008006" key="3">
    <source>
        <dbReference type="Google" id="ProtNLM"/>
    </source>
</evidence>
<accession>A0AAW9PY39</accession>
<organism evidence="1 2">
    <name type="scientific">Tumidithrix elongata BACA0141</name>
    <dbReference type="NCBI Taxonomy" id="2716417"/>
    <lineage>
        <taxon>Bacteria</taxon>
        <taxon>Bacillati</taxon>
        <taxon>Cyanobacteriota</taxon>
        <taxon>Cyanophyceae</taxon>
        <taxon>Pseudanabaenales</taxon>
        <taxon>Pseudanabaenaceae</taxon>
        <taxon>Tumidithrix</taxon>
        <taxon>Tumidithrix elongata</taxon>
    </lineage>
</organism>
<evidence type="ECO:0000313" key="2">
    <source>
        <dbReference type="Proteomes" id="UP001333818"/>
    </source>
</evidence>
<keyword evidence="2" id="KW-1185">Reference proteome</keyword>
<dbReference type="AlphaFoldDB" id="A0AAW9PY39"/>
<evidence type="ECO:0000313" key="1">
    <source>
        <dbReference type="EMBL" id="MEE3719915.1"/>
    </source>
</evidence>
<protein>
    <recommendedName>
        <fullName evidence="3">Lipoprotein</fullName>
    </recommendedName>
</protein>
<comment type="caution">
    <text evidence="1">The sequence shown here is derived from an EMBL/GenBank/DDBJ whole genome shotgun (WGS) entry which is preliminary data.</text>
</comment>
<dbReference type="Proteomes" id="UP001333818">
    <property type="component" value="Unassembled WGS sequence"/>
</dbReference>
<sequence>MRLTIRSILYLSCLVGTCIPFSGCEAPKSWTLDQISSSVQVFQKELVNVNHPPNVSTTLQKKEAEVLAVSIRPKFRKYIDELRKRTSVPIVLPSVVPGDLDINHLKPNLTVQIESATVSKYELVLCLDESRVACRYTYFTGEEITPATKTALQRYEELHQLANPKFKPYRSPEKANNVMLARDIEGFFIPFIGGASASNSYMVWDQNGYRYSIGIKAGRLEELKKFANSAIENQKVQ</sequence>
<dbReference type="RefSeq" id="WP_330486352.1">
    <property type="nucleotide sequence ID" value="NZ_JAZBJZ010000189.1"/>
</dbReference>
<reference evidence="1" key="1">
    <citation type="submission" date="2024-01" db="EMBL/GenBank/DDBJ databases">
        <title>Bank of Algae and Cyanobacteria of the Azores (BACA) strain genomes.</title>
        <authorList>
            <person name="Luz R."/>
            <person name="Cordeiro R."/>
            <person name="Fonseca A."/>
            <person name="Goncalves V."/>
        </authorList>
    </citation>
    <scope>NUCLEOTIDE SEQUENCE</scope>
    <source>
        <strain evidence="1">BACA0141</strain>
    </source>
</reference>
<proteinExistence type="predicted"/>